<comment type="caution">
    <text evidence="2">The sequence shown here is derived from an EMBL/GenBank/DDBJ whole genome shotgun (WGS) entry which is preliminary data.</text>
</comment>
<dbReference type="InterPro" id="IPR032675">
    <property type="entry name" value="LRR_dom_sf"/>
</dbReference>
<evidence type="ECO:0008006" key="4">
    <source>
        <dbReference type="Google" id="ProtNLM"/>
    </source>
</evidence>
<evidence type="ECO:0000313" key="3">
    <source>
        <dbReference type="Proteomes" id="UP000179807"/>
    </source>
</evidence>
<keyword evidence="3" id="KW-1185">Reference proteome</keyword>
<dbReference type="AlphaFoldDB" id="A0A1J4KRH1"/>
<proteinExistence type="predicted"/>
<dbReference type="GeneID" id="94833329"/>
<name>A0A1J4KRH1_9EUKA</name>
<reference evidence="2" key="1">
    <citation type="submission" date="2016-10" db="EMBL/GenBank/DDBJ databases">
        <authorList>
            <person name="Benchimol M."/>
            <person name="Almeida L.G."/>
            <person name="Vasconcelos A.T."/>
            <person name="Perreira-Neves A."/>
            <person name="Rosa I.A."/>
            <person name="Tasca T."/>
            <person name="Bogo M.R."/>
            <person name="de Souza W."/>
        </authorList>
    </citation>
    <scope>NUCLEOTIDE SEQUENCE [LARGE SCALE GENOMIC DNA]</scope>
    <source>
        <strain evidence="2">K</strain>
    </source>
</reference>
<keyword evidence="1" id="KW-0175">Coiled coil</keyword>
<dbReference type="EMBL" id="MLAK01000461">
    <property type="protein sequence ID" value="OHT13851.1"/>
    <property type="molecule type" value="Genomic_DNA"/>
</dbReference>
<dbReference type="SUPFAM" id="SSF52058">
    <property type="entry name" value="L domain-like"/>
    <property type="match status" value="1"/>
</dbReference>
<feature type="coiled-coil region" evidence="1">
    <location>
        <begin position="294"/>
        <end position="335"/>
    </location>
</feature>
<gene>
    <name evidence="2" type="ORF">TRFO_15855</name>
</gene>
<protein>
    <recommendedName>
        <fullName evidence="4">Surface antigen BspA-like</fullName>
    </recommendedName>
</protein>
<dbReference type="Gene3D" id="3.80.10.10">
    <property type="entry name" value="Ribonuclease Inhibitor"/>
    <property type="match status" value="1"/>
</dbReference>
<accession>A0A1J4KRH1</accession>
<dbReference type="Proteomes" id="UP000179807">
    <property type="component" value="Unassembled WGS sequence"/>
</dbReference>
<organism evidence="2 3">
    <name type="scientific">Tritrichomonas foetus</name>
    <dbReference type="NCBI Taxonomy" id="1144522"/>
    <lineage>
        <taxon>Eukaryota</taxon>
        <taxon>Metamonada</taxon>
        <taxon>Parabasalia</taxon>
        <taxon>Tritrichomonadida</taxon>
        <taxon>Tritrichomonadidae</taxon>
        <taxon>Tritrichomonas</taxon>
    </lineage>
</organism>
<evidence type="ECO:0000256" key="1">
    <source>
        <dbReference type="SAM" id="Coils"/>
    </source>
</evidence>
<dbReference type="OrthoDB" id="10677248at2759"/>
<dbReference type="RefSeq" id="XP_068366987.1">
    <property type="nucleotide sequence ID" value="XM_068498625.1"/>
</dbReference>
<sequence>MTNAPRVRFAEHTRRRSMPDTFSLLQQAQPIEGVNYQLDGTTARIFRSTISTGDVTIPASVTHCGKTYIVTKLSNHAFEKSTITSLQFTSDSEVTSFGTSCIPDTLEELVIPAKLKELEYCFLGNAKNLTTVEVDPQNNYFTIHEGCLYNKGLTTLYIVPRNMEVLNLPTETIRINPYAASFSNLKTIVFPDDSQLKIIDNAAFSNTKLTEVTFPPSVNQLGNLCFGNVNLEKATFTGDSISIGKDCFTSEGDFTFFALEGSEVKQPKNASLNIVRIDSSGHPITTRFAQDGAKGPLEERIVVLEKENQELKKQLNEINKKLEDFEKKMAFLLESKNK</sequence>
<dbReference type="Pfam" id="PF13306">
    <property type="entry name" value="LRR_5"/>
    <property type="match status" value="2"/>
</dbReference>
<dbReference type="InterPro" id="IPR026906">
    <property type="entry name" value="LRR_5"/>
</dbReference>
<evidence type="ECO:0000313" key="2">
    <source>
        <dbReference type="EMBL" id="OHT13851.1"/>
    </source>
</evidence>
<dbReference type="VEuPathDB" id="TrichDB:TRFO_15855"/>